<dbReference type="HAMAP" id="MF_01477">
    <property type="entry name" value="Iojap_RsfS"/>
    <property type="match status" value="1"/>
</dbReference>
<dbReference type="GO" id="GO:0017148">
    <property type="term" value="P:negative regulation of translation"/>
    <property type="evidence" value="ECO:0007669"/>
    <property type="project" value="UniProtKB-UniRule"/>
</dbReference>
<comment type="caution">
    <text evidence="4">The sequence shown here is derived from an EMBL/GenBank/DDBJ whole genome shotgun (WGS) entry which is preliminary data.</text>
</comment>
<dbReference type="PANTHER" id="PTHR21043">
    <property type="entry name" value="IOJAP SUPERFAMILY ORTHOLOG"/>
    <property type="match status" value="1"/>
</dbReference>
<dbReference type="GO" id="GO:0042256">
    <property type="term" value="P:cytosolic ribosome assembly"/>
    <property type="evidence" value="ECO:0007669"/>
    <property type="project" value="UniProtKB-UniRule"/>
</dbReference>
<comment type="subunit">
    <text evidence="2">Interacts with ribosomal protein uL14 (rplN).</text>
</comment>
<evidence type="ECO:0000256" key="1">
    <source>
        <dbReference type="ARBA" id="ARBA00010574"/>
    </source>
</evidence>
<sequence>MTAPTTPNTPTPTPETTSTALVEQLVEVAKASLDDGKAEGIVVIPLIGKTSIADYMIIASGRSGRQVAALTQNLAEKLKEAGAKGLTVEGLPRADWVLVDAKDIIVHIFRPEVRSFYNLEKMWGVELPPDLLVGGYSVDSESLTDEEAEEDWDEEAGESPKF</sequence>
<evidence type="ECO:0000313" key="5">
    <source>
        <dbReference type="Proteomes" id="UP000216361"/>
    </source>
</evidence>
<comment type="function">
    <text evidence="2">Functions as a ribosomal silencing factor. Interacts with ribosomal protein uL14 (rplN), blocking formation of intersubunit bridge B8. Prevents association of the 30S and 50S ribosomal subunits and the formation of functional ribosomes, thus repressing translation.</text>
</comment>
<accession>A0A255XI50</accession>
<evidence type="ECO:0000256" key="2">
    <source>
        <dbReference type="HAMAP-Rule" id="MF_01477"/>
    </source>
</evidence>
<comment type="subcellular location">
    <subcellularLocation>
        <location evidence="2">Cytoplasm</location>
    </subcellularLocation>
</comment>
<protein>
    <recommendedName>
        <fullName evidence="2">Ribosomal silencing factor RsfS</fullName>
    </recommendedName>
</protein>
<organism evidence="4 5">
    <name type="scientific">Elstera cyanobacteriorum</name>
    <dbReference type="NCBI Taxonomy" id="2022747"/>
    <lineage>
        <taxon>Bacteria</taxon>
        <taxon>Pseudomonadati</taxon>
        <taxon>Pseudomonadota</taxon>
        <taxon>Alphaproteobacteria</taxon>
        <taxon>Rhodospirillales</taxon>
        <taxon>Rhodospirillaceae</taxon>
        <taxon>Elstera</taxon>
    </lineage>
</organism>
<dbReference type="InterPro" id="IPR004394">
    <property type="entry name" value="Iojap/RsfS/C7orf30"/>
</dbReference>
<dbReference type="InterPro" id="IPR043519">
    <property type="entry name" value="NT_sf"/>
</dbReference>
<evidence type="ECO:0000313" key="4">
    <source>
        <dbReference type="EMBL" id="OYQ16618.1"/>
    </source>
</evidence>
<gene>
    <name evidence="2 4" type="primary">rsfS</name>
    <name evidence="4" type="ORF">CHR90_16625</name>
</gene>
<dbReference type="Gene3D" id="3.30.460.10">
    <property type="entry name" value="Beta Polymerase, domain 2"/>
    <property type="match status" value="1"/>
</dbReference>
<dbReference type="SUPFAM" id="SSF81301">
    <property type="entry name" value="Nucleotidyltransferase"/>
    <property type="match status" value="1"/>
</dbReference>
<dbReference type="GO" id="GO:0090071">
    <property type="term" value="P:negative regulation of ribosome biogenesis"/>
    <property type="evidence" value="ECO:0007669"/>
    <property type="project" value="UniProtKB-UniRule"/>
</dbReference>
<dbReference type="OrthoDB" id="9793681at2"/>
<dbReference type="Proteomes" id="UP000216361">
    <property type="component" value="Unassembled WGS sequence"/>
</dbReference>
<proteinExistence type="inferred from homology"/>
<evidence type="ECO:0000256" key="3">
    <source>
        <dbReference type="SAM" id="MobiDB-lite"/>
    </source>
</evidence>
<feature type="compositionally biased region" description="Acidic residues" evidence="3">
    <location>
        <begin position="142"/>
        <end position="162"/>
    </location>
</feature>
<feature type="region of interest" description="Disordered" evidence="3">
    <location>
        <begin position="140"/>
        <end position="162"/>
    </location>
</feature>
<dbReference type="NCBIfam" id="TIGR00090">
    <property type="entry name" value="rsfS_iojap_ybeB"/>
    <property type="match status" value="1"/>
</dbReference>
<dbReference type="AlphaFoldDB" id="A0A255XI50"/>
<dbReference type="Pfam" id="PF02410">
    <property type="entry name" value="RsfS"/>
    <property type="match status" value="1"/>
</dbReference>
<dbReference type="GO" id="GO:0005737">
    <property type="term" value="C:cytoplasm"/>
    <property type="evidence" value="ECO:0007669"/>
    <property type="project" value="UniProtKB-SubCell"/>
</dbReference>
<keyword evidence="2" id="KW-0810">Translation regulation</keyword>
<keyword evidence="2" id="KW-0963">Cytoplasm</keyword>
<dbReference type="PANTHER" id="PTHR21043:SF0">
    <property type="entry name" value="MITOCHONDRIAL ASSEMBLY OF RIBOSOMAL LARGE SUBUNIT PROTEIN 1"/>
    <property type="match status" value="1"/>
</dbReference>
<keyword evidence="2" id="KW-0678">Repressor</keyword>
<dbReference type="EMBL" id="NOXS01000035">
    <property type="protein sequence ID" value="OYQ16618.1"/>
    <property type="molecule type" value="Genomic_DNA"/>
</dbReference>
<comment type="similarity">
    <text evidence="1 2">Belongs to the Iojap/RsfS family.</text>
</comment>
<reference evidence="4 5" key="1">
    <citation type="submission" date="2017-07" db="EMBL/GenBank/DDBJ databases">
        <title>Elstera cyanobacteriorum sp. nov., a novel bacterium isolated from cyanobacterial aggregates in a eutrophic lake.</title>
        <authorList>
            <person name="Cai H."/>
        </authorList>
    </citation>
    <scope>NUCLEOTIDE SEQUENCE [LARGE SCALE GENOMIC DNA]</scope>
    <source>
        <strain evidence="4 5">TH019</strain>
    </source>
</reference>
<name>A0A255XI50_9PROT</name>
<dbReference type="GO" id="GO:0043023">
    <property type="term" value="F:ribosomal large subunit binding"/>
    <property type="evidence" value="ECO:0007669"/>
    <property type="project" value="TreeGrafter"/>
</dbReference>
<keyword evidence="5" id="KW-1185">Reference proteome</keyword>